<dbReference type="EMBL" id="QJKJ01006097">
    <property type="protein sequence ID" value="RDX87920.1"/>
    <property type="molecule type" value="Genomic_DNA"/>
</dbReference>
<dbReference type="OrthoDB" id="1414696at2759"/>
<evidence type="ECO:0000313" key="2">
    <source>
        <dbReference type="EMBL" id="RDX87920.1"/>
    </source>
</evidence>
<name>A0A371GBG9_MUCPR</name>
<feature type="compositionally biased region" description="Low complexity" evidence="1">
    <location>
        <begin position="275"/>
        <end position="292"/>
    </location>
</feature>
<evidence type="ECO:0008006" key="4">
    <source>
        <dbReference type="Google" id="ProtNLM"/>
    </source>
</evidence>
<protein>
    <recommendedName>
        <fullName evidence="4">Retrotransposon gag domain-containing protein</fullName>
    </recommendedName>
</protein>
<feature type="region of interest" description="Disordered" evidence="1">
    <location>
        <begin position="229"/>
        <end position="300"/>
    </location>
</feature>
<evidence type="ECO:0000313" key="3">
    <source>
        <dbReference type="Proteomes" id="UP000257109"/>
    </source>
</evidence>
<comment type="caution">
    <text evidence="2">The sequence shown here is derived from an EMBL/GenBank/DDBJ whole genome shotgun (WGS) entry which is preliminary data.</text>
</comment>
<accession>A0A371GBG9</accession>
<keyword evidence="3" id="KW-1185">Reference proteome</keyword>
<sequence>MTRSSSNPLYDLDPKIEITLRRLRKTRNIVVSNSSNSVSSSDNSSLVTNNFDFVEYSSTNNFVESDQMENNDRTLKELATPNVVYQRRRSPQEFKGISCGLLHNEAAGDTGRFHQDEGIFILPGWSSKRLIVSTTSSIQHVGDMKRMFLEKFFPASRTATIRKEICGIRQHSRETLYDRQLENRKPADRVDIIGEAACCWTTPTKYSNQKTESDYPKSVGAIGGYQYGKQPYQSQPFDNQQFGKQPFQPWPSQGPYAAQRFGSTPNAPQRPIGYQQPTPQYQVPPFQQQQQQRMLAQGKSPSLEDLMKQLATSNLEFQQTMSSSNMQF</sequence>
<organism evidence="2 3">
    <name type="scientific">Mucuna pruriens</name>
    <name type="common">Velvet bean</name>
    <name type="synonym">Dolichos pruriens</name>
    <dbReference type="NCBI Taxonomy" id="157652"/>
    <lineage>
        <taxon>Eukaryota</taxon>
        <taxon>Viridiplantae</taxon>
        <taxon>Streptophyta</taxon>
        <taxon>Embryophyta</taxon>
        <taxon>Tracheophyta</taxon>
        <taxon>Spermatophyta</taxon>
        <taxon>Magnoliopsida</taxon>
        <taxon>eudicotyledons</taxon>
        <taxon>Gunneridae</taxon>
        <taxon>Pentapetalae</taxon>
        <taxon>rosids</taxon>
        <taxon>fabids</taxon>
        <taxon>Fabales</taxon>
        <taxon>Fabaceae</taxon>
        <taxon>Papilionoideae</taxon>
        <taxon>50 kb inversion clade</taxon>
        <taxon>NPAAA clade</taxon>
        <taxon>indigoferoid/millettioid clade</taxon>
        <taxon>Phaseoleae</taxon>
        <taxon>Mucuna</taxon>
    </lineage>
</organism>
<evidence type="ECO:0000256" key="1">
    <source>
        <dbReference type="SAM" id="MobiDB-lite"/>
    </source>
</evidence>
<dbReference type="Proteomes" id="UP000257109">
    <property type="component" value="Unassembled WGS sequence"/>
</dbReference>
<reference evidence="2" key="1">
    <citation type="submission" date="2018-05" db="EMBL/GenBank/DDBJ databases">
        <title>Draft genome of Mucuna pruriens seed.</title>
        <authorList>
            <person name="Nnadi N.E."/>
            <person name="Vos R."/>
            <person name="Hasami M.H."/>
            <person name="Devisetty U.K."/>
            <person name="Aguiy J.C."/>
        </authorList>
    </citation>
    <scope>NUCLEOTIDE SEQUENCE [LARGE SCALE GENOMIC DNA]</scope>
    <source>
        <strain evidence="2">JCA_2017</strain>
    </source>
</reference>
<dbReference type="AlphaFoldDB" id="A0A371GBG9"/>
<feature type="non-terminal residue" evidence="2">
    <location>
        <position position="1"/>
    </location>
</feature>
<proteinExistence type="predicted"/>
<gene>
    <name evidence="2" type="ORF">CR513_30552</name>
</gene>
<feature type="compositionally biased region" description="Polar residues" evidence="1">
    <location>
        <begin position="231"/>
        <end position="243"/>
    </location>
</feature>